<dbReference type="Gene3D" id="3.90.1310.10">
    <property type="entry name" value="Penicillin-binding protein 2a (Domain 2)"/>
    <property type="match status" value="1"/>
</dbReference>
<evidence type="ECO:0000259" key="3">
    <source>
        <dbReference type="Pfam" id="PF05223"/>
    </source>
</evidence>
<proteinExistence type="predicted"/>
<dbReference type="InterPro" id="IPR001460">
    <property type="entry name" value="PCN-bd_Tpept"/>
</dbReference>
<keyword evidence="4" id="KW-0131">Cell cycle</keyword>
<feature type="signal peptide" evidence="1">
    <location>
        <begin position="1"/>
        <end position="30"/>
    </location>
</feature>
<feature type="chain" id="PRO_5020795901" evidence="1">
    <location>
        <begin position="31"/>
        <end position="611"/>
    </location>
</feature>
<dbReference type="GO" id="GO:0008658">
    <property type="term" value="F:penicillin binding"/>
    <property type="evidence" value="ECO:0007669"/>
    <property type="project" value="InterPro"/>
</dbReference>
<name>A0A4V2ES08_9PSEU</name>
<keyword evidence="5" id="KW-1185">Reference proteome</keyword>
<organism evidence="4 5">
    <name type="scientific">Herbihabitans rhizosphaerae</name>
    <dbReference type="NCBI Taxonomy" id="1872711"/>
    <lineage>
        <taxon>Bacteria</taxon>
        <taxon>Bacillati</taxon>
        <taxon>Actinomycetota</taxon>
        <taxon>Actinomycetes</taxon>
        <taxon>Pseudonocardiales</taxon>
        <taxon>Pseudonocardiaceae</taxon>
        <taxon>Herbihabitans</taxon>
    </lineage>
</organism>
<keyword evidence="1" id="KW-0732">Signal</keyword>
<dbReference type="GO" id="GO:0046677">
    <property type="term" value="P:response to antibiotic"/>
    <property type="evidence" value="ECO:0007669"/>
    <property type="project" value="InterPro"/>
</dbReference>
<feature type="domain" description="NTF2-like N-terminal transpeptidase" evidence="3">
    <location>
        <begin position="39"/>
        <end position="149"/>
    </location>
</feature>
<protein>
    <submittedName>
        <fullName evidence="4">Cell division protein FtsI/penicillin-binding protein 2</fullName>
    </submittedName>
</protein>
<dbReference type="InterPro" id="IPR036138">
    <property type="entry name" value="PBP_dimer_sf"/>
</dbReference>
<dbReference type="PROSITE" id="PS51257">
    <property type="entry name" value="PROKAR_LIPOPROTEIN"/>
    <property type="match status" value="1"/>
</dbReference>
<evidence type="ECO:0000313" key="4">
    <source>
        <dbReference type="EMBL" id="RZS34717.1"/>
    </source>
</evidence>
<dbReference type="GO" id="GO:0071555">
    <property type="term" value="P:cell wall organization"/>
    <property type="evidence" value="ECO:0007669"/>
    <property type="project" value="TreeGrafter"/>
</dbReference>
<dbReference type="Gene3D" id="3.40.710.10">
    <property type="entry name" value="DD-peptidase/beta-lactamase superfamily"/>
    <property type="match status" value="1"/>
</dbReference>
<dbReference type="Pfam" id="PF05223">
    <property type="entry name" value="MecA_N"/>
    <property type="match status" value="1"/>
</dbReference>
<comment type="caution">
    <text evidence="4">The sequence shown here is derived from an EMBL/GenBank/DDBJ whole genome shotgun (WGS) entry which is preliminary data.</text>
</comment>
<dbReference type="InterPro" id="IPR012338">
    <property type="entry name" value="Beta-lactam/transpept-like"/>
</dbReference>
<reference evidence="4 5" key="1">
    <citation type="submission" date="2019-02" db="EMBL/GenBank/DDBJ databases">
        <title>Genomic Encyclopedia of Type Strains, Phase IV (KMG-IV): sequencing the most valuable type-strain genomes for metagenomic binning, comparative biology and taxonomic classification.</title>
        <authorList>
            <person name="Goeker M."/>
        </authorList>
    </citation>
    <scope>NUCLEOTIDE SEQUENCE [LARGE SCALE GENOMIC DNA]</scope>
    <source>
        <strain evidence="4 5">DSM 101727</strain>
    </source>
</reference>
<evidence type="ECO:0000313" key="5">
    <source>
        <dbReference type="Proteomes" id="UP000294257"/>
    </source>
</evidence>
<dbReference type="AlphaFoldDB" id="A0A4V2ES08"/>
<dbReference type="SUPFAM" id="SSF56519">
    <property type="entry name" value="Penicillin binding protein dimerisation domain"/>
    <property type="match status" value="1"/>
</dbReference>
<sequence length="611" mass="63109">MRPGILRRVSVARRVLCALSVVALVLSATACSLWDDEPTPQDVARQFLAALAGGDSATAAGHTDAADSARPLLDDVRKVLKPASLTANVDSVEHTDGASTARAKVTLNWDLGRNRRWQYPSELELRTVSDVWKVRWAPTALHPKLAAQQTIAVRDVEPELAPVLDRDGGPLLSPDRVVSVVLDPAKAGDVPKVAGALASAIGRFDPSITQQSIVDSVNAKPGQPYQVVSLRDTDYQQVKPHIYELPGVRFSAARRLLATDRALAPQLLPGIRKIVEEQVAGKSGWRVVTLNSAGAEVEELHAQQPEPARAVSATLSRSVQAAAEGAIDPHATPAMLVAIQPSSGEVLAVAQNPAADAQGALALTGRYPPGSTFKIVTGVAALEAGTVTADTPQPCPGTTTIGGRLIPNNNRAELGVVPLRQAFAASCNTTFAKLAEGLGPDALTAAARKLGVGVDFVMPGITTVTGSVPPATNVVERAEDGFGQGKVLASPFGMAVAVSSVASGAMPKPTLLRGTPTTANVTPEPVPGHVLEAMRSMMRDVVVSPSGTGGAVARFDGAHGKTGTAQFGDGTHSHGWFVGFRGDLALAVLVTDAGSSAPATDAAAKFLGALG</sequence>
<dbReference type="InterPro" id="IPR007887">
    <property type="entry name" value="MecA_N"/>
</dbReference>
<dbReference type="InterPro" id="IPR050515">
    <property type="entry name" value="Beta-lactam/transpept"/>
</dbReference>
<dbReference type="GO" id="GO:0005886">
    <property type="term" value="C:plasma membrane"/>
    <property type="evidence" value="ECO:0007669"/>
    <property type="project" value="TreeGrafter"/>
</dbReference>
<keyword evidence="4" id="KW-0132">Cell division</keyword>
<accession>A0A4V2ES08</accession>
<dbReference type="PANTHER" id="PTHR30627:SF24">
    <property type="entry name" value="PENICILLIN-BINDING PROTEIN 4B"/>
    <property type="match status" value="1"/>
</dbReference>
<evidence type="ECO:0000259" key="2">
    <source>
        <dbReference type="Pfam" id="PF00905"/>
    </source>
</evidence>
<dbReference type="EMBL" id="SGWQ01000008">
    <property type="protein sequence ID" value="RZS34717.1"/>
    <property type="molecule type" value="Genomic_DNA"/>
</dbReference>
<dbReference type="GO" id="GO:0051301">
    <property type="term" value="P:cell division"/>
    <property type="evidence" value="ECO:0007669"/>
    <property type="project" value="UniProtKB-KW"/>
</dbReference>
<evidence type="ECO:0000256" key="1">
    <source>
        <dbReference type="SAM" id="SignalP"/>
    </source>
</evidence>
<dbReference type="GO" id="GO:0071972">
    <property type="term" value="F:peptidoglycan L,D-transpeptidase activity"/>
    <property type="evidence" value="ECO:0007669"/>
    <property type="project" value="TreeGrafter"/>
</dbReference>
<dbReference type="PANTHER" id="PTHR30627">
    <property type="entry name" value="PEPTIDOGLYCAN D,D-TRANSPEPTIDASE"/>
    <property type="match status" value="1"/>
</dbReference>
<dbReference type="Proteomes" id="UP000294257">
    <property type="component" value="Unassembled WGS sequence"/>
</dbReference>
<dbReference type="SUPFAM" id="SSF56601">
    <property type="entry name" value="beta-lactamase/transpeptidase-like"/>
    <property type="match status" value="1"/>
</dbReference>
<dbReference type="Pfam" id="PF00905">
    <property type="entry name" value="Transpeptidase"/>
    <property type="match status" value="1"/>
</dbReference>
<feature type="domain" description="Penicillin-binding protein transpeptidase" evidence="2">
    <location>
        <begin position="335"/>
        <end position="596"/>
    </location>
</feature>
<gene>
    <name evidence="4" type="ORF">EV193_10865</name>
</gene>